<evidence type="ECO:0000313" key="1">
    <source>
        <dbReference type="EMBL" id="SUN47571.1"/>
    </source>
</evidence>
<dbReference type="AlphaFoldDB" id="A0A380JSG6"/>
<gene>
    <name evidence="1" type="ORF">NCTC4670_00329</name>
</gene>
<protein>
    <submittedName>
        <fullName evidence="1">Uncharacterized protein</fullName>
    </submittedName>
</protein>
<dbReference type="Proteomes" id="UP000254797">
    <property type="component" value="Unassembled WGS sequence"/>
</dbReference>
<evidence type="ECO:0000313" key="2">
    <source>
        <dbReference type="Proteomes" id="UP000254797"/>
    </source>
</evidence>
<dbReference type="EMBL" id="UHFG01000004">
    <property type="protein sequence ID" value="SUN47571.1"/>
    <property type="molecule type" value="Genomic_DNA"/>
</dbReference>
<proteinExistence type="predicted"/>
<name>A0A380JSG6_STRDY</name>
<accession>A0A380JSG6</accession>
<sequence>MKSRLNKKPKHKELEVEIKILWFKLKVHYSIEW</sequence>
<organism evidence="1 2">
    <name type="scientific">Streptococcus dysgalactiae subsp. dysgalactiae</name>
    <dbReference type="NCBI Taxonomy" id="99822"/>
    <lineage>
        <taxon>Bacteria</taxon>
        <taxon>Bacillati</taxon>
        <taxon>Bacillota</taxon>
        <taxon>Bacilli</taxon>
        <taxon>Lactobacillales</taxon>
        <taxon>Streptococcaceae</taxon>
        <taxon>Streptococcus</taxon>
    </lineage>
</organism>
<reference evidence="1 2" key="1">
    <citation type="submission" date="2018-06" db="EMBL/GenBank/DDBJ databases">
        <authorList>
            <consortium name="Pathogen Informatics"/>
            <person name="Doyle S."/>
        </authorList>
    </citation>
    <scope>NUCLEOTIDE SEQUENCE [LARGE SCALE GENOMIC DNA]</scope>
    <source>
        <strain evidence="1 2">NCTC4670</strain>
    </source>
</reference>